<dbReference type="SMART" id="SM00249">
    <property type="entry name" value="PHD"/>
    <property type="match status" value="1"/>
</dbReference>
<feature type="compositionally biased region" description="Basic and acidic residues" evidence="15">
    <location>
        <begin position="1169"/>
        <end position="1180"/>
    </location>
</feature>
<comment type="subcellular location">
    <subcellularLocation>
        <location evidence="1 14">Nucleus</location>
    </subcellularLocation>
</comment>
<evidence type="ECO:0000256" key="1">
    <source>
        <dbReference type="ARBA" id="ARBA00004123"/>
    </source>
</evidence>
<dbReference type="PANTHER" id="PTHR10333:SF103">
    <property type="entry name" value="INHIBITOR OF GROWTH PROTEIN 3"/>
    <property type="match status" value="1"/>
</dbReference>
<evidence type="ECO:0000259" key="16">
    <source>
        <dbReference type="PROSITE" id="PS50016"/>
    </source>
</evidence>
<dbReference type="InterPro" id="IPR001965">
    <property type="entry name" value="Znf_PHD"/>
</dbReference>
<keyword evidence="9" id="KW-0804">Transcription</keyword>
<dbReference type="InterPro" id="IPR019786">
    <property type="entry name" value="Zinc_finger_PHD-type_CS"/>
</dbReference>
<dbReference type="PROSITE" id="PS50016">
    <property type="entry name" value="ZF_PHD_2"/>
    <property type="match status" value="1"/>
</dbReference>
<dbReference type="FunFam" id="3.30.40.10:FF:000021">
    <property type="entry name" value="Inhibitor of growth 2b"/>
    <property type="match status" value="1"/>
</dbReference>
<dbReference type="SMART" id="SM01408">
    <property type="entry name" value="ING"/>
    <property type="match status" value="1"/>
</dbReference>
<dbReference type="InterPro" id="IPR028651">
    <property type="entry name" value="ING_fam"/>
</dbReference>
<feature type="region of interest" description="Disordered" evidence="15">
    <location>
        <begin position="220"/>
        <end position="252"/>
    </location>
</feature>
<evidence type="ECO:0000256" key="10">
    <source>
        <dbReference type="ARBA" id="ARBA00023242"/>
    </source>
</evidence>
<dbReference type="PANTHER" id="PTHR10333">
    <property type="entry name" value="INHIBITOR OF GROWTH PROTEIN"/>
    <property type="match status" value="1"/>
</dbReference>
<dbReference type="InterPro" id="IPR019787">
    <property type="entry name" value="Znf_PHD-finger"/>
</dbReference>
<name>A0A834HGP6_RHOSS</name>
<feature type="binding site" evidence="12">
    <location>
        <position position="417"/>
    </location>
    <ligand>
        <name>Zn(2+)</name>
        <dbReference type="ChEBI" id="CHEBI:29105"/>
        <label>2</label>
    </ligand>
</feature>
<feature type="binding site" evidence="12">
    <location>
        <position position="387"/>
    </location>
    <ligand>
        <name>Zn(2+)</name>
        <dbReference type="ChEBI" id="CHEBI:29105"/>
        <label>2</label>
    </ligand>
</feature>
<dbReference type="PROSITE" id="PS01359">
    <property type="entry name" value="ZF_PHD_1"/>
    <property type="match status" value="1"/>
</dbReference>
<feature type="domain" description="PHD-type" evidence="16">
    <location>
        <begin position="371"/>
        <end position="420"/>
    </location>
</feature>
<evidence type="ECO:0000313" key="17">
    <source>
        <dbReference type="EMBL" id="KAF7150804.1"/>
    </source>
</evidence>
<evidence type="ECO:0000256" key="15">
    <source>
        <dbReference type="SAM" id="MobiDB-lite"/>
    </source>
</evidence>
<feature type="site" description="Histone H3K4me3 binding" evidence="11">
    <location>
        <position position="388"/>
    </location>
</feature>
<dbReference type="Pfam" id="PF12998">
    <property type="entry name" value="ING"/>
    <property type="match status" value="1"/>
</dbReference>
<dbReference type="InterPro" id="IPR011011">
    <property type="entry name" value="Znf_FYVE_PHD"/>
</dbReference>
<evidence type="ECO:0000256" key="14">
    <source>
        <dbReference type="RuleBase" id="RU361213"/>
    </source>
</evidence>
<keyword evidence="18" id="KW-1185">Reference proteome</keyword>
<dbReference type="Gene3D" id="3.30.70.270">
    <property type="match status" value="2"/>
</dbReference>
<sequence>MLCGKPLLQSFPICALNRGPGPFMSVYLTVQDLESLPNILQRKYALLRDLDKSLQEVQRQNEQRCDQEIEEMKGEIKSGNLAPDASKLRFSDEAVDEQKHAIRIADEKVALASQAYELVQAISLHLAFYVEISTLVIQMLHPHFVVVIVEIPSTKKKIVEIPLHEVPIFMDEGLAEFNVFFQYYAAMIHSLPLALAPVDSHIQQLDQYLKKYDEDLRRDRESVATTGSSVQNVDSNNKPTKGSESGRGGRKKGATISLVELSESSHFVHILPKVRCLQFSPVPSNWSLHSSIPLQSNPQVPEISENAKKLSSYDYIRLFLGRNCYNKKEHAFKDEALNAGTRLGATTAATSAAAANPTSMDLDLPVDPNEPTYCFCNQVSYGEMVACDNPDCKIEWFHYGCVGLNQQPKGKWYCSECVGMQKRSPEGVAVDVPLLEEAVPQISAQDLNDATDSVKNYMLFVGQEISRTVSQTMSQSIEPLTLAVNNLIATMTERLPIVPQQQFLPQFEVYGNSHEQTGLKDSFPPPSQESTHPTNKEQRAVLLKNPNRPEKTDKRPPHRGQGAAKDKNVSHAHSVPETRGASPGVNSQTQGAGPGGLDSGLWADPCTGNLTQRRWTESFFPRGAVWEAGTNDKLKLRLFPNSLTATAFTWYINLPPNSIQTWAQIEEMFHQQFYRVEPKIMMADLSCYRQLPQECVESYLYRFKTTHFKCKIPLPEAEYVRLALNGLDFEFKKKFHGTEFWNLFELSAKASRYEKLLKEEKDRKAASKGTYYQDPNYDVAAVETEANFDVDVAKIVNRKPDVCKAFVKTELAKQTVQEASNKPTKAYTFDITKAEAIFYQLLTDKLLKLPFGHKIPTSDELKGKEYCKYHNSWSHSTNNCYVFRNDIQDKIDRGEFKFPEKDKQAMGVDGNPFPSGLSADMVSVSTRSMPRTIPRPKVSLGAPSRAAFRPEANRYWDPYYEEDLTPEGERVPSRPVLKSIIVGRTEFKLEEIRGPKEKLVRRESVFNKIQPGVIEIEDELNNLRISAPSRGKPRIVKSPVIPPNKWQKVEHPKFLAPQPPLSRSQKRRRQRFRQVDRKAQEEVDSPGDMMDVDDPNGKRPMELVAEKLKDEPVKPRREHKPLERTYKEVVAGSSSEQFSRIEKKALLEKTLEEARIEPPPRQVTLRKKGAPEPKKHDSGGKSRLNPQAKEFRPGQASKMQCNMVVFLPSELEVKDNKLTTMEGDMVEMGQTAEILKESFNSDLNGDGPSVVILKDEDGGSTTENQAARMIFKKPTPKMTRHIKPLYISECVDGMPINRLLVDNGSAANLMPRSTMLKLGKTDQDLVSSTATLTDFTGQEMTCQGILIMNLTIGLRYAELASSASGLALLYHLSLKAWRNRRSYSFMTAASAAATTRAHYQKVLARLFTANHRGMASVISARSMSRNKASSGNPRRRFAMVRYKGVSVWRGFKMMRGVKKWKWWWGIYRGRKGGSGVCRPNGAMPGYPLEGSRVPNYSSSCFSILASSSAPNASKHWLRTADNQATHPTSVPPRRVPEYPHNGSTAPGSHWHTICIGSSPRITKLYLTMVPPVRYPMGTHTTSQWFRCSGFPLERTHYSRLLQVKSQTYEEHLEHLRRSFLRMQQFDLKVNPLKCAFGVSAGKFLGFLVHNRGIEVDKNKAKAIMEAKPPTTKNELQKLLGSLNFLRRFISNLAGKVQVFSQLLKLKDHDTFVWGVDHQKAFD</sequence>
<keyword evidence="10 14" id="KW-0539">Nucleus</keyword>
<feature type="region of interest" description="Disordered" evidence="15">
    <location>
        <begin position="1151"/>
        <end position="1196"/>
    </location>
</feature>
<dbReference type="SUPFAM" id="SSF57903">
    <property type="entry name" value="FYVE/PHD zinc finger"/>
    <property type="match status" value="1"/>
</dbReference>
<feature type="binding site" evidence="12">
    <location>
        <position position="398"/>
    </location>
    <ligand>
        <name>Zn(2+)</name>
        <dbReference type="ChEBI" id="CHEBI:29105"/>
        <label>1</label>
    </ligand>
</feature>
<dbReference type="Gene3D" id="3.30.40.10">
    <property type="entry name" value="Zinc/RING finger domain, C3HC4 (zinc finger)"/>
    <property type="match status" value="1"/>
</dbReference>
<dbReference type="InterPro" id="IPR043128">
    <property type="entry name" value="Rev_trsase/Diguanyl_cyclase"/>
</dbReference>
<dbReference type="InterPro" id="IPR005162">
    <property type="entry name" value="Retrotrans_gag_dom"/>
</dbReference>
<organism evidence="17 18">
    <name type="scientific">Rhododendron simsii</name>
    <name type="common">Sims's rhododendron</name>
    <dbReference type="NCBI Taxonomy" id="118357"/>
    <lineage>
        <taxon>Eukaryota</taxon>
        <taxon>Viridiplantae</taxon>
        <taxon>Streptophyta</taxon>
        <taxon>Embryophyta</taxon>
        <taxon>Tracheophyta</taxon>
        <taxon>Spermatophyta</taxon>
        <taxon>Magnoliopsida</taxon>
        <taxon>eudicotyledons</taxon>
        <taxon>Gunneridae</taxon>
        <taxon>Pentapetalae</taxon>
        <taxon>asterids</taxon>
        <taxon>Ericales</taxon>
        <taxon>Ericaceae</taxon>
        <taxon>Ericoideae</taxon>
        <taxon>Rhodoreae</taxon>
        <taxon>Rhododendron</taxon>
    </lineage>
</organism>
<evidence type="ECO:0000256" key="6">
    <source>
        <dbReference type="ARBA" id="ARBA00022833"/>
    </source>
</evidence>
<evidence type="ECO:0000256" key="2">
    <source>
        <dbReference type="ARBA" id="ARBA00010210"/>
    </source>
</evidence>
<evidence type="ECO:0000256" key="8">
    <source>
        <dbReference type="ARBA" id="ARBA00023015"/>
    </source>
</evidence>
<evidence type="ECO:0000256" key="3">
    <source>
        <dbReference type="ARBA" id="ARBA00022604"/>
    </source>
</evidence>
<comment type="domain">
    <text evidence="14">The PHD-type zinc finger mediates the binding to H3K4me3.</text>
</comment>
<dbReference type="GO" id="GO:0006325">
    <property type="term" value="P:chromatin organization"/>
    <property type="evidence" value="ECO:0007669"/>
    <property type="project" value="UniProtKB-KW"/>
</dbReference>
<comment type="function">
    <text evidence="14">Component of an histone acetyltransferase complex.</text>
</comment>
<dbReference type="Proteomes" id="UP000626092">
    <property type="component" value="Unassembled WGS sequence"/>
</dbReference>
<dbReference type="GO" id="GO:0008270">
    <property type="term" value="F:zinc ion binding"/>
    <property type="evidence" value="ECO:0007669"/>
    <property type="project" value="UniProtKB-KW"/>
</dbReference>
<feature type="binding site" evidence="12">
    <location>
        <position position="392"/>
    </location>
    <ligand>
        <name>Zn(2+)</name>
        <dbReference type="ChEBI" id="CHEBI:29105"/>
        <label>2</label>
    </ligand>
</feature>
<feature type="region of interest" description="Disordered" evidence="15">
    <location>
        <begin position="1053"/>
        <end position="1098"/>
    </location>
</feature>
<feature type="binding site" evidence="12">
    <location>
        <position position="401"/>
    </location>
    <ligand>
        <name>Zn(2+)</name>
        <dbReference type="ChEBI" id="CHEBI:29105"/>
        <label>1</label>
    </ligand>
</feature>
<dbReference type="Gene3D" id="6.10.140.1740">
    <property type="match status" value="1"/>
</dbReference>
<evidence type="ECO:0000256" key="13">
    <source>
        <dbReference type="PROSITE-ProRule" id="PRU00146"/>
    </source>
</evidence>
<feature type="site" description="Histone H3K4me3 binding" evidence="11">
    <location>
        <position position="384"/>
    </location>
</feature>
<evidence type="ECO:0000313" key="18">
    <source>
        <dbReference type="Proteomes" id="UP000626092"/>
    </source>
</evidence>
<dbReference type="InterPro" id="IPR013083">
    <property type="entry name" value="Znf_RING/FYVE/PHD"/>
</dbReference>
<evidence type="ECO:0000256" key="12">
    <source>
        <dbReference type="PIRSR" id="PIRSR628651-51"/>
    </source>
</evidence>
<comment type="subunit">
    <text evidence="14">Component of an histone acetyltransferase complex. Interacts with H3K4me3 and to a lesser extent with H3K4me2.</text>
</comment>
<protein>
    <recommendedName>
        <fullName evidence="14">PHD finger protein ING</fullName>
    </recommendedName>
</protein>
<evidence type="ECO:0000256" key="7">
    <source>
        <dbReference type="ARBA" id="ARBA00022853"/>
    </source>
</evidence>
<evidence type="ECO:0000256" key="11">
    <source>
        <dbReference type="PIRSR" id="PIRSR628651-50"/>
    </source>
</evidence>
<feature type="compositionally biased region" description="Polar residues" evidence="15">
    <location>
        <begin position="223"/>
        <end position="240"/>
    </location>
</feature>
<feature type="site" description="Histone H3K4me3 binding" evidence="11">
    <location>
        <position position="396"/>
    </location>
</feature>
<dbReference type="CDD" id="cd15587">
    <property type="entry name" value="PHD_Yng1p_like"/>
    <property type="match status" value="1"/>
</dbReference>
<evidence type="ECO:0000256" key="4">
    <source>
        <dbReference type="ARBA" id="ARBA00022723"/>
    </source>
</evidence>
<dbReference type="InterPro" id="IPR024610">
    <property type="entry name" value="ING_N_histone-binding"/>
</dbReference>
<accession>A0A834HGP6</accession>
<evidence type="ECO:0000256" key="5">
    <source>
        <dbReference type="ARBA" id="ARBA00022771"/>
    </source>
</evidence>
<feature type="binding site" evidence="12">
    <location>
        <position position="376"/>
    </location>
    <ligand>
        <name>Zn(2+)</name>
        <dbReference type="ChEBI" id="CHEBI:29105"/>
        <label>1</label>
    </ligand>
</feature>
<dbReference type="Pfam" id="PF03732">
    <property type="entry name" value="Retrotrans_gag"/>
    <property type="match status" value="1"/>
</dbReference>
<feature type="compositionally biased region" description="Acidic residues" evidence="15">
    <location>
        <begin position="1082"/>
        <end position="1094"/>
    </location>
</feature>
<keyword evidence="6 12" id="KW-0862">Zinc</keyword>
<feature type="region of interest" description="Disordered" evidence="15">
    <location>
        <begin position="515"/>
        <end position="603"/>
    </location>
</feature>
<reference evidence="17" key="1">
    <citation type="submission" date="2019-11" db="EMBL/GenBank/DDBJ databases">
        <authorList>
            <person name="Liu Y."/>
            <person name="Hou J."/>
            <person name="Li T.-Q."/>
            <person name="Guan C.-H."/>
            <person name="Wu X."/>
            <person name="Wu H.-Z."/>
            <person name="Ling F."/>
            <person name="Zhang R."/>
            <person name="Shi X.-G."/>
            <person name="Ren J.-P."/>
            <person name="Chen E.-F."/>
            <person name="Sun J.-M."/>
        </authorList>
    </citation>
    <scope>NUCLEOTIDE SEQUENCE</scope>
    <source>
        <strain evidence="17">Adult_tree_wgs_1</strain>
        <tissue evidence="17">Leaves</tissue>
    </source>
</reference>
<gene>
    <name evidence="17" type="ORF">RHSIM_Rhsim02G0050900</name>
</gene>
<comment type="similarity">
    <text evidence="2 14">Belongs to the ING family.</text>
</comment>
<dbReference type="GO" id="GO:0005634">
    <property type="term" value="C:nucleus"/>
    <property type="evidence" value="ECO:0007669"/>
    <property type="project" value="UniProtKB-SubCell"/>
</dbReference>
<proteinExistence type="inferred from homology"/>
<keyword evidence="3" id="KW-0341">Growth regulation</keyword>
<feature type="binding site" evidence="12">
    <location>
        <position position="374"/>
    </location>
    <ligand>
        <name>Zn(2+)</name>
        <dbReference type="ChEBI" id="CHEBI:29105"/>
        <label>1</label>
    </ligand>
</feature>
<comment type="caution">
    <text evidence="17">The sequence shown here is derived from an EMBL/GenBank/DDBJ whole genome shotgun (WGS) entry which is preliminary data.</text>
</comment>
<keyword evidence="7 14" id="KW-0156">Chromatin regulator</keyword>
<feature type="binding site" evidence="12">
    <location>
        <position position="414"/>
    </location>
    <ligand>
        <name>Zn(2+)</name>
        <dbReference type="ChEBI" id="CHEBI:29105"/>
        <label>2</label>
    </ligand>
</feature>
<evidence type="ECO:0000256" key="9">
    <source>
        <dbReference type="ARBA" id="ARBA00023163"/>
    </source>
</evidence>
<dbReference type="OrthoDB" id="1739094at2759"/>
<keyword evidence="5 13" id="KW-0863">Zinc-finger</keyword>
<keyword evidence="8" id="KW-0805">Transcription regulation</keyword>
<dbReference type="InterPro" id="IPR043502">
    <property type="entry name" value="DNA/RNA_pol_sf"/>
</dbReference>
<dbReference type="EMBL" id="WJXA01000002">
    <property type="protein sequence ID" value="KAF7150804.1"/>
    <property type="molecule type" value="Genomic_DNA"/>
</dbReference>
<keyword evidence="4 12" id="KW-0479">Metal-binding</keyword>
<feature type="site" description="Histone H3K4me3 binding" evidence="11">
    <location>
        <position position="373"/>
    </location>
</feature>
<dbReference type="SUPFAM" id="SSF56672">
    <property type="entry name" value="DNA/RNA polymerases"/>
    <property type="match status" value="1"/>
</dbReference>
<dbReference type="CDD" id="cd17015">
    <property type="entry name" value="ING_plant"/>
    <property type="match status" value="1"/>
</dbReference>